<dbReference type="GO" id="GO:0007399">
    <property type="term" value="P:nervous system development"/>
    <property type="evidence" value="ECO:0007669"/>
    <property type="project" value="UniProtKB-KW"/>
</dbReference>
<dbReference type="InterPro" id="IPR037894">
    <property type="entry name" value="CS_DYX1C1"/>
</dbReference>
<proteinExistence type="predicted"/>
<evidence type="ECO:0000313" key="13">
    <source>
        <dbReference type="EnsemblMetazoa" id="GAUT047419-PA"/>
    </source>
</evidence>
<dbReference type="STRING" id="7395.A0A1A9VTV5"/>
<evidence type="ECO:0000313" key="14">
    <source>
        <dbReference type="Proteomes" id="UP000078200"/>
    </source>
</evidence>
<dbReference type="InterPro" id="IPR008978">
    <property type="entry name" value="HSP20-like_chaperone"/>
</dbReference>
<keyword evidence="6" id="KW-0524">Neurogenesis</keyword>
<organism evidence="13 14">
    <name type="scientific">Glossina austeni</name>
    <name type="common">Savannah tsetse fly</name>
    <dbReference type="NCBI Taxonomy" id="7395"/>
    <lineage>
        <taxon>Eukaryota</taxon>
        <taxon>Metazoa</taxon>
        <taxon>Ecdysozoa</taxon>
        <taxon>Arthropoda</taxon>
        <taxon>Hexapoda</taxon>
        <taxon>Insecta</taxon>
        <taxon>Pterygota</taxon>
        <taxon>Neoptera</taxon>
        <taxon>Endopterygota</taxon>
        <taxon>Diptera</taxon>
        <taxon>Brachycera</taxon>
        <taxon>Muscomorpha</taxon>
        <taxon>Hippoboscoidea</taxon>
        <taxon>Glossinidae</taxon>
        <taxon>Glossina</taxon>
    </lineage>
</organism>
<dbReference type="PROSITE" id="PS51203">
    <property type="entry name" value="CS"/>
    <property type="match status" value="1"/>
</dbReference>
<dbReference type="AlphaFoldDB" id="A0A1A9VTV5"/>
<evidence type="ECO:0000256" key="9">
    <source>
        <dbReference type="ARBA" id="ARBA00024190"/>
    </source>
</evidence>
<accession>A0A1A9VTV5</accession>
<feature type="domain" description="CS" evidence="12">
    <location>
        <begin position="1"/>
        <end position="81"/>
    </location>
</feature>
<evidence type="ECO:0000256" key="8">
    <source>
        <dbReference type="ARBA" id="ARBA00023273"/>
    </source>
</evidence>
<dbReference type="SUPFAM" id="SSF49764">
    <property type="entry name" value="HSP20-like chaperones"/>
    <property type="match status" value="1"/>
</dbReference>
<dbReference type="GO" id="GO:0036159">
    <property type="term" value="P:inner dynein arm assembly"/>
    <property type="evidence" value="ECO:0007669"/>
    <property type="project" value="TreeGrafter"/>
</dbReference>
<dbReference type="VEuPathDB" id="VectorBase:GAUT047419"/>
<keyword evidence="5" id="KW-0802">TPR repeat</keyword>
<sequence>MVQVTQNDEEIKIIIEMNRLITRRPDVVLLPTYLKFNNPPIFFERHLAHEIDEVASYCRILKNEARIVLIKKRKGIWDEIFKNLSKEELFQKRLEISDIIVARNKERDERILERYDQKRRAEIEREVQRETAMRERVKKFQEQACHDVMTIAPKETHVKPKVVSVKLPPTPKPIQQSPQSQSVPVINRPPAATPARALPALRNSGKINVSFTNFISVTPKRESQEGKPCPFVVEDDIQKPSEYTNQKQSTNVRPASAAAAAN</sequence>
<feature type="region of interest" description="Disordered" evidence="11">
    <location>
        <begin position="239"/>
        <end position="262"/>
    </location>
</feature>
<evidence type="ECO:0000256" key="11">
    <source>
        <dbReference type="SAM" id="MobiDB-lite"/>
    </source>
</evidence>
<dbReference type="Proteomes" id="UP000078200">
    <property type="component" value="Unassembled WGS sequence"/>
</dbReference>
<evidence type="ECO:0000256" key="5">
    <source>
        <dbReference type="ARBA" id="ARBA00022803"/>
    </source>
</evidence>
<dbReference type="GO" id="GO:0005634">
    <property type="term" value="C:nucleus"/>
    <property type="evidence" value="ECO:0007669"/>
    <property type="project" value="UniProtKB-SubCell"/>
</dbReference>
<dbReference type="GO" id="GO:0003341">
    <property type="term" value="P:cilium movement"/>
    <property type="evidence" value="ECO:0007669"/>
    <property type="project" value="InterPro"/>
</dbReference>
<evidence type="ECO:0000259" key="12">
    <source>
        <dbReference type="PROSITE" id="PS51203"/>
    </source>
</evidence>
<keyword evidence="14" id="KW-1185">Reference proteome</keyword>
<dbReference type="CDD" id="cd06469">
    <property type="entry name" value="p23_DYX1C1_like"/>
    <property type="match status" value="1"/>
</dbReference>
<reference evidence="13" key="1">
    <citation type="submission" date="2020-05" db="UniProtKB">
        <authorList>
            <consortium name="EnsemblMetazoa"/>
        </authorList>
    </citation>
    <scope>IDENTIFICATION</scope>
    <source>
        <strain evidence="13">TTRI</strain>
    </source>
</reference>
<evidence type="ECO:0000256" key="1">
    <source>
        <dbReference type="ARBA" id="ARBA00004123"/>
    </source>
</evidence>
<keyword evidence="3" id="KW-0963">Cytoplasm</keyword>
<keyword evidence="4" id="KW-0677">Repeat</keyword>
<evidence type="ECO:0000256" key="3">
    <source>
        <dbReference type="ARBA" id="ARBA00022490"/>
    </source>
</evidence>
<dbReference type="GO" id="GO:0043005">
    <property type="term" value="C:neuron projection"/>
    <property type="evidence" value="ECO:0007669"/>
    <property type="project" value="UniProtKB-SubCell"/>
</dbReference>
<dbReference type="GO" id="GO:0036158">
    <property type="term" value="P:outer dynein arm assembly"/>
    <property type="evidence" value="ECO:0007669"/>
    <property type="project" value="TreeGrafter"/>
</dbReference>
<evidence type="ECO:0000256" key="2">
    <source>
        <dbReference type="ARBA" id="ARBA00004487"/>
    </source>
</evidence>
<name>A0A1A9VTV5_GLOAU</name>
<keyword evidence="8" id="KW-0966">Cell projection</keyword>
<evidence type="ECO:0000256" key="4">
    <source>
        <dbReference type="ARBA" id="ARBA00022737"/>
    </source>
</evidence>
<keyword evidence="7" id="KW-0539">Nucleus</keyword>
<feature type="compositionally biased region" description="Polar residues" evidence="11">
    <location>
        <begin position="241"/>
        <end position="253"/>
    </location>
</feature>
<evidence type="ECO:0000256" key="6">
    <source>
        <dbReference type="ARBA" id="ARBA00022902"/>
    </source>
</evidence>
<evidence type="ECO:0000256" key="10">
    <source>
        <dbReference type="ARBA" id="ARBA00024430"/>
    </source>
</evidence>
<dbReference type="InterPro" id="IPR052004">
    <property type="entry name" value="Dynein_assembly_factor_4"/>
</dbReference>
<comment type="subcellular location">
    <subcellularLocation>
        <location evidence="2">Cell projection</location>
        <location evidence="2">Neuron projection</location>
    </subcellularLocation>
    <subcellularLocation>
        <location evidence="9">Dynein axonemal particle</location>
    </subcellularLocation>
    <subcellularLocation>
        <location evidence="1">Nucleus</location>
    </subcellularLocation>
</comment>
<dbReference type="PANTHER" id="PTHR46492:SF1">
    <property type="entry name" value="DYNEIN AXONEMAL ASSEMBLY FACTOR 4"/>
    <property type="match status" value="1"/>
</dbReference>
<dbReference type="GO" id="GO:0120293">
    <property type="term" value="C:dynein axonemal particle"/>
    <property type="evidence" value="ECO:0007669"/>
    <property type="project" value="UniProtKB-SubCell"/>
</dbReference>
<dbReference type="InterPro" id="IPR007052">
    <property type="entry name" value="CS_dom"/>
</dbReference>
<protein>
    <recommendedName>
        <fullName evidence="10">Dynein axonemal assembly factor 4</fullName>
    </recommendedName>
</protein>
<dbReference type="EnsemblMetazoa" id="GAUT047419-RA">
    <property type="protein sequence ID" value="GAUT047419-PA"/>
    <property type="gene ID" value="GAUT047419"/>
</dbReference>
<evidence type="ECO:0000256" key="7">
    <source>
        <dbReference type="ARBA" id="ARBA00023242"/>
    </source>
</evidence>
<dbReference type="PANTHER" id="PTHR46492">
    <property type="entry name" value="DYNEIN ASSEMBLY FACTOR 4, AXONEMAL"/>
    <property type="match status" value="1"/>
</dbReference>